<keyword evidence="1" id="KW-1133">Transmembrane helix</keyword>
<keyword evidence="1" id="KW-0812">Transmembrane</keyword>
<proteinExistence type="predicted"/>
<feature type="transmembrane region" description="Helical" evidence="1">
    <location>
        <begin position="36"/>
        <end position="59"/>
    </location>
</feature>
<dbReference type="eggNOG" id="COG1675">
    <property type="taxonomic scope" value="Bacteria"/>
</dbReference>
<reference evidence="2" key="1">
    <citation type="submission" date="2012-04" db="EMBL/GenBank/DDBJ databases">
        <authorList>
            <person name="Borisov I.G."/>
            <person name="Ivanikova N.V."/>
            <person name="Pinevich A.V."/>
        </authorList>
    </citation>
    <scope>NUCLEOTIDE SEQUENCE</scope>
    <source>
        <strain evidence="2">CALU 1027</strain>
    </source>
</reference>
<accession>A0A0M2Q262</accession>
<keyword evidence="3" id="KW-1185">Reference proteome</keyword>
<evidence type="ECO:0000313" key="2">
    <source>
        <dbReference type="EMBL" id="KKJ00707.1"/>
    </source>
</evidence>
<keyword evidence="1" id="KW-0472">Membrane</keyword>
<protein>
    <submittedName>
        <fullName evidence="2">Uncharacterized protein</fullName>
    </submittedName>
</protein>
<dbReference type="RefSeq" id="WP_016924192.1">
    <property type="nucleotide sequence ID" value="NZ_KB235944.1"/>
</dbReference>
<dbReference type="STRING" id="317619.GCA_000332315_04484"/>
<gene>
    <name evidence="2" type="ORF">PROH_05325</name>
</gene>
<dbReference type="Proteomes" id="UP000034681">
    <property type="component" value="Unassembled WGS sequence"/>
</dbReference>
<sequence>MDPNQFRVIQWRGGGLAVWLTLLLVLLFLSSVSPEWLINAILLLIGVSILLPVVGFFGLRWWLQRSLVQGNCPVCDYPLNSIKQLQVRCPNCGEILQVQEGRYVRPVPPGTVDVQVIDAIDVTVEQLSEDDF</sequence>
<dbReference type="EMBL" id="AJTX02000003">
    <property type="protein sequence ID" value="KKJ00707.1"/>
    <property type="molecule type" value="Genomic_DNA"/>
</dbReference>
<evidence type="ECO:0000256" key="1">
    <source>
        <dbReference type="SAM" id="Phobius"/>
    </source>
</evidence>
<organism evidence="2 3">
    <name type="scientific">Prochlorothrix hollandica PCC 9006 = CALU 1027</name>
    <dbReference type="NCBI Taxonomy" id="317619"/>
    <lineage>
        <taxon>Bacteria</taxon>
        <taxon>Bacillati</taxon>
        <taxon>Cyanobacteriota</taxon>
        <taxon>Cyanophyceae</taxon>
        <taxon>Prochlorotrichales</taxon>
        <taxon>Prochlorotrichaceae</taxon>
        <taxon>Prochlorothrix</taxon>
    </lineage>
</organism>
<dbReference type="AlphaFoldDB" id="A0A0M2Q262"/>
<evidence type="ECO:0000313" key="3">
    <source>
        <dbReference type="Proteomes" id="UP000034681"/>
    </source>
</evidence>
<name>A0A0M2Q262_PROHO</name>
<comment type="caution">
    <text evidence="2">The sequence shown here is derived from an EMBL/GenBank/DDBJ whole genome shotgun (WGS) entry which is preliminary data.</text>
</comment>
<feature type="transmembrane region" description="Helical" evidence="1">
    <location>
        <begin position="12"/>
        <end position="30"/>
    </location>
</feature>